<reference evidence="3 4" key="1">
    <citation type="submission" date="2013-09" db="EMBL/GenBank/DDBJ databases">
        <title>Corchorus capsularis genome sequencing.</title>
        <authorList>
            <person name="Alam M."/>
            <person name="Haque M.S."/>
            <person name="Islam M.S."/>
            <person name="Emdad E.M."/>
            <person name="Islam M.M."/>
            <person name="Ahmed B."/>
            <person name="Halim A."/>
            <person name="Hossen Q.M.M."/>
            <person name="Hossain M.Z."/>
            <person name="Ahmed R."/>
            <person name="Khan M.M."/>
            <person name="Islam R."/>
            <person name="Rashid M.M."/>
            <person name="Khan S.A."/>
            <person name="Rahman M.S."/>
            <person name="Alam M."/>
        </authorList>
    </citation>
    <scope>NUCLEOTIDE SEQUENCE [LARGE SCALE GENOMIC DNA]</scope>
    <source>
        <strain evidence="4">cv. CVL-1</strain>
        <tissue evidence="3">Whole seedling</tissue>
    </source>
</reference>
<evidence type="ECO:0000256" key="2">
    <source>
        <dbReference type="SAM" id="Phobius"/>
    </source>
</evidence>
<dbReference type="Proteomes" id="UP000188268">
    <property type="component" value="Unassembled WGS sequence"/>
</dbReference>
<keyword evidence="2" id="KW-1133">Transmembrane helix</keyword>
<proteinExistence type="predicted"/>
<keyword evidence="2" id="KW-0812">Transmembrane</keyword>
<protein>
    <submittedName>
        <fullName evidence="3">Uncharacterized protein</fullName>
    </submittedName>
</protein>
<organism evidence="3 4">
    <name type="scientific">Corchorus capsularis</name>
    <name type="common">Jute</name>
    <dbReference type="NCBI Taxonomy" id="210143"/>
    <lineage>
        <taxon>Eukaryota</taxon>
        <taxon>Viridiplantae</taxon>
        <taxon>Streptophyta</taxon>
        <taxon>Embryophyta</taxon>
        <taxon>Tracheophyta</taxon>
        <taxon>Spermatophyta</taxon>
        <taxon>Magnoliopsida</taxon>
        <taxon>eudicotyledons</taxon>
        <taxon>Gunneridae</taxon>
        <taxon>Pentapetalae</taxon>
        <taxon>rosids</taxon>
        <taxon>malvids</taxon>
        <taxon>Malvales</taxon>
        <taxon>Malvaceae</taxon>
        <taxon>Grewioideae</taxon>
        <taxon>Apeibeae</taxon>
        <taxon>Corchorus</taxon>
    </lineage>
</organism>
<dbReference type="Gramene" id="OMO64382">
    <property type="protein sequence ID" value="OMO64382"/>
    <property type="gene ID" value="CCACVL1_21800"/>
</dbReference>
<keyword evidence="2" id="KW-0472">Membrane</keyword>
<dbReference type="EMBL" id="AWWV01012812">
    <property type="protein sequence ID" value="OMO64382.1"/>
    <property type="molecule type" value="Genomic_DNA"/>
</dbReference>
<evidence type="ECO:0000313" key="3">
    <source>
        <dbReference type="EMBL" id="OMO64382.1"/>
    </source>
</evidence>
<comment type="caution">
    <text evidence="3">The sequence shown here is derived from an EMBL/GenBank/DDBJ whole genome shotgun (WGS) entry which is preliminary data.</text>
</comment>
<gene>
    <name evidence="3" type="ORF">CCACVL1_21800</name>
</gene>
<name>A0A1R3H204_COCAP</name>
<feature type="transmembrane region" description="Helical" evidence="2">
    <location>
        <begin position="89"/>
        <end position="109"/>
    </location>
</feature>
<keyword evidence="4" id="KW-1185">Reference proteome</keyword>
<sequence>MDAQVSLKLLSSKPGPARHWGSGRPGLDMQDVYYLPTQSLARTQPDPNHEQAYFFSDTPHQPSSSSSFLLMAEIADMNGMKTQMPLKRFTVSLVFWMRILPCSMIIPMITTARAVTPVKTPAPSSHLRSKSKDMRNFF</sequence>
<dbReference type="AlphaFoldDB" id="A0A1R3H204"/>
<feature type="region of interest" description="Disordered" evidence="1">
    <location>
        <begin position="119"/>
        <end position="138"/>
    </location>
</feature>
<accession>A0A1R3H204</accession>
<evidence type="ECO:0000313" key="4">
    <source>
        <dbReference type="Proteomes" id="UP000188268"/>
    </source>
</evidence>
<evidence type="ECO:0000256" key="1">
    <source>
        <dbReference type="SAM" id="MobiDB-lite"/>
    </source>
</evidence>